<sequence length="208" mass="22589">MRHDGGSDAWMCKGKQFLMSSVMSSGATTWSSCSKEALGKFLNSGSGRCLTSTKKLDDPRKGHGGKLPGRRFGASEQCHYMYGAGWDFFSSTESPFNNVCKEIWCKKGFKLRTPSASALEGTPCGPLKICIGCACVTDELTDDEEEDDEGGEFDLEVNESSANETCRSKEEDCNTFSSFLGSMLGSSFSSVFNSIFMSMGICDDVCEE</sequence>
<dbReference type="Proteomes" id="UP000283509">
    <property type="component" value="Unassembled WGS sequence"/>
</dbReference>
<keyword evidence="4" id="KW-1015">Disulfide bond</keyword>
<comment type="caution">
    <text evidence="7">The sequence shown here is derived from an EMBL/GenBank/DDBJ whole genome shotgun (WGS) entry which is preliminary data.</text>
</comment>
<keyword evidence="8" id="KW-1185">Reference proteome</keyword>
<dbReference type="EMBL" id="QCYY01002343">
    <property type="protein sequence ID" value="ROT71103.1"/>
    <property type="molecule type" value="Genomic_DNA"/>
</dbReference>
<dbReference type="SUPFAM" id="SSF55486">
    <property type="entry name" value="Metalloproteases ('zincins'), catalytic domain"/>
    <property type="match status" value="1"/>
</dbReference>
<evidence type="ECO:0000256" key="1">
    <source>
        <dbReference type="ARBA" id="ARBA00022723"/>
    </source>
</evidence>
<protein>
    <recommendedName>
        <fullName evidence="6">ADAMTS cysteine-rich domain-containing protein</fullName>
    </recommendedName>
</protein>
<organism evidence="7 8">
    <name type="scientific">Penaeus vannamei</name>
    <name type="common">Whiteleg shrimp</name>
    <name type="synonym">Litopenaeus vannamei</name>
    <dbReference type="NCBI Taxonomy" id="6689"/>
    <lineage>
        <taxon>Eukaryota</taxon>
        <taxon>Metazoa</taxon>
        <taxon>Ecdysozoa</taxon>
        <taxon>Arthropoda</taxon>
        <taxon>Crustacea</taxon>
        <taxon>Multicrustacea</taxon>
        <taxon>Malacostraca</taxon>
        <taxon>Eumalacostraca</taxon>
        <taxon>Eucarida</taxon>
        <taxon>Decapoda</taxon>
        <taxon>Dendrobranchiata</taxon>
        <taxon>Penaeoidea</taxon>
        <taxon>Penaeidae</taxon>
        <taxon>Penaeus</taxon>
    </lineage>
</organism>
<dbReference type="GO" id="GO:0046872">
    <property type="term" value="F:metal ion binding"/>
    <property type="evidence" value="ECO:0007669"/>
    <property type="project" value="UniProtKB-KW"/>
</dbReference>
<gene>
    <name evidence="7" type="ORF">C7M84_010593</name>
</gene>
<name>A0A3R7M3Q5_PENVA</name>
<keyword evidence="1" id="KW-0479">Metal-binding</keyword>
<dbReference type="Pfam" id="PF17771">
    <property type="entry name" value="ADAMTS_CR_2"/>
    <property type="match status" value="1"/>
</dbReference>
<feature type="domain" description="ADAMTS cysteine-rich" evidence="6">
    <location>
        <begin position="68"/>
        <end position="136"/>
    </location>
</feature>
<evidence type="ECO:0000313" key="7">
    <source>
        <dbReference type="EMBL" id="ROT71103.1"/>
    </source>
</evidence>
<dbReference type="InterPro" id="IPR041645">
    <property type="entry name" value="ADAMTS_CR_2"/>
</dbReference>
<evidence type="ECO:0000256" key="5">
    <source>
        <dbReference type="ARBA" id="ARBA00023180"/>
    </source>
</evidence>
<reference evidence="7 8" key="2">
    <citation type="submission" date="2019-01" db="EMBL/GenBank/DDBJ databases">
        <title>The decoding of complex shrimp genome reveals the adaptation for benthos swimmer, frequently molting mechanism and breeding impact on genome.</title>
        <authorList>
            <person name="Sun Y."/>
            <person name="Gao Y."/>
            <person name="Yu Y."/>
        </authorList>
    </citation>
    <scope>NUCLEOTIDE SEQUENCE [LARGE SCALE GENOMIC DNA]</scope>
    <source>
        <tissue evidence="7">Muscle</tissue>
    </source>
</reference>
<reference evidence="7 8" key="1">
    <citation type="submission" date="2018-04" db="EMBL/GenBank/DDBJ databases">
        <authorList>
            <person name="Zhang X."/>
            <person name="Yuan J."/>
            <person name="Li F."/>
            <person name="Xiang J."/>
        </authorList>
    </citation>
    <scope>NUCLEOTIDE SEQUENCE [LARGE SCALE GENOMIC DNA]</scope>
    <source>
        <tissue evidence="7">Muscle</tissue>
    </source>
</reference>
<dbReference type="PROSITE" id="PS51257">
    <property type="entry name" value="PROKAR_LIPOPROTEIN"/>
    <property type="match status" value="1"/>
</dbReference>
<dbReference type="Gene3D" id="3.40.1620.60">
    <property type="match status" value="1"/>
</dbReference>
<evidence type="ECO:0000313" key="8">
    <source>
        <dbReference type="Proteomes" id="UP000283509"/>
    </source>
</evidence>
<keyword evidence="2" id="KW-0378">Hydrolase</keyword>
<dbReference type="GO" id="GO:0008237">
    <property type="term" value="F:metallopeptidase activity"/>
    <property type="evidence" value="ECO:0007669"/>
    <property type="project" value="InterPro"/>
</dbReference>
<accession>A0A3R7M3Q5</accession>
<evidence type="ECO:0000259" key="6">
    <source>
        <dbReference type="Pfam" id="PF17771"/>
    </source>
</evidence>
<evidence type="ECO:0000256" key="4">
    <source>
        <dbReference type="ARBA" id="ARBA00023157"/>
    </source>
</evidence>
<keyword evidence="5" id="KW-0325">Glycoprotein</keyword>
<dbReference type="AlphaFoldDB" id="A0A3R7M3Q5"/>
<evidence type="ECO:0000256" key="3">
    <source>
        <dbReference type="ARBA" id="ARBA00022833"/>
    </source>
</evidence>
<dbReference type="InterPro" id="IPR024079">
    <property type="entry name" value="MetalloPept_cat_dom_sf"/>
</dbReference>
<dbReference type="Gene3D" id="3.40.390.10">
    <property type="entry name" value="Collagenase (Catalytic Domain)"/>
    <property type="match status" value="1"/>
</dbReference>
<evidence type="ECO:0000256" key="2">
    <source>
        <dbReference type="ARBA" id="ARBA00022801"/>
    </source>
</evidence>
<dbReference type="OrthoDB" id="6355805at2759"/>
<proteinExistence type="predicted"/>
<keyword evidence="3" id="KW-0862">Zinc</keyword>